<feature type="transmembrane region" description="Helical" evidence="7">
    <location>
        <begin position="218"/>
        <end position="238"/>
    </location>
</feature>
<keyword evidence="2" id="KW-0813">Transport</keyword>
<keyword evidence="6 7" id="KW-0472">Membrane</keyword>
<name>A0A1T5AQP7_9SPHI</name>
<dbReference type="CDD" id="cd17329">
    <property type="entry name" value="MFS_MdtH_MDR_like"/>
    <property type="match status" value="1"/>
</dbReference>
<feature type="transmembrane region" description="Helical" evidence="7">
    <location>
        <begin position="284"/>
        <end position="303"/>
    </location>
</feature>
<dbReference type="InterPro" id="IPR036259">
    <property type="entry name" value="MFS_trans_sf"/>
</dbReference>
<feature type="transmembrane region" description="Helical" evidence="7">
    <location>
        <begin position="21"/>
        <end position="40"/>
    </location>
</feature>
<evidence type="ECO:0000313" key="10">
    <source>
        <dbReference type="Proteomes" id="UP000189981"/>
    </source>
</evidence>
<feature type="transmembrane region" description="Helical" evidence="7">
    <location>
        <begin position="346"/>
        <end position="369"/>
    </location>
</feature>
<accession>A0A1T5AQP7</accession>
<reference evidence="10" key="1">
    <citation type="submission" date="2017-02" db="EMBL/GenBank/DDBJ databases">
        <authorList>
            <person name="Varghese N."/>
            <person name="Submissions S."/>
        </authorList>
    </citation>
    <scope>NUCLEOTIDE SEQUENCE [LARGE SCALE GENOMIC DNA]</scope>
    <source>
        <strain evidence="10">DSM 22385</strain>
    </source>
</reference>
<dbReference type="STRING" id="572036.SAMN05661099_0940"/>
<dbReference type="EMBL" id="FUYR01000001">
    <property type="protein sequence ID" value="SKB37199.1"/>
    <property type="molecule type" value="Genomic_DNA"/>
</dbReference>
<dbReference type="InterPro" id="IPR020846">
    <property type="entry name" value="MFS_dom"/>
</dbReference>
<keyword evidence="3" id="KW-1003">Cell membrane</keyword>
<evidence type="ECO:0000259" key="8">
    <source>
        <dbReference type="PROSITE" id="PS50850"/>
    </source>
</evidence>
<evidence type="ECO:0000256" key="1">
    <source>
        <dbReference type="ARBA" id="ARBA00004651"/>
    </source>
</evidence>
<keyword evidence="5 7" id="KW-1133">Transmembrane helix</keyword>
<dbReference type="InterPro" id="IPR011701">
    <property type="entry name" value="MFS"/>
</dbReference>
<feature type="domain" description="Major facilitator superfamily (MFS) profile" evidence="8">
    <location>
        <begin position="19"/>
        <end position="402"/>
    </location>
</feature>
<dbReference type="InterPro" id="IPR050171">
    <property type="entry name" value="MFS_Transporters"/>
</dbReference>
<feature type="transmembrane region" description="Helical" evidence="7">
    <location>
        <begin position="52"/>
        <end position="73"/>
    </location>
</feature>
<dbReference type="GO" id="GO:0022857">
    <property type="term" value="F:transmembrane transporter activity"/>
    <property type="evidence" value="ECO:0007669"/>
    <property type="project" value="InterPro"/>
</dbReference>
<feature type="transmembrane region" description="Helical" evidence="7">
    <location>
        <begin position="375"/>
        <end position="397"/>
    </location>
</feature>
<feature type="transmembrane region" description="Helical" evidence="7">
    <location>
        <begin position="106"/>
        <end position="123"/>
    </location>
</feature>
<evidence type="ECO:0000256" key="5">
    <source>
        <dbReference type="ARBA" id="ARBA00022989"/>
    </source>
</evidence>
<evidence type="ECO:0000256" key="3">
    <source>
        <dbReference type="ARBA" id="ARBA00022475"/>
    </source>
</evidence>
<evidence type="ECO:0000256" key="6">
    <source>
        <dbReference type="ARBA" id="ARBA00023136"/>
    </source>
</evidence>
<feature type="transmembrane region" description="Helical" evidence="7">
    <location>
        <begin position="80"/>
        <end position="100"/>
    </location>
</feature>
<dbReference type="Pfam" id="PF07690">
    <property type="entry name" value="MFS_1"/>
    <property type="match status" value="1"/>
</dbReference>
<dbReference type="GO" id="GO:0005886">
    <property type="term" value="C:plasma membrane"/>
    <property type="evidence" value="ECO:0007669"/>
    <property type="project" value="UniProtKB-SubCell"/>
</dbReference>
<dbReference type="AlphaFoldDB" id="A0A1T5AQP7"/>
<feature type="transmembrane region" description="Helical" evidence="7">
    <location>
        <begin position="144"/>
        <end position="166"/>
    </location>
</feature>
<keyword evidence="10" id="KW-1185">Reference proteome</keyword>
<feature type="transmembrane region" description="Helical" evidence="7">
    <location>
        <begin position="172"/>
        <end position="192"/>
    </location>
</feature>
<dbReference type="PROSITE" id="PS50850">
    <property type="entry name" value="MFS"/>
    <property type="match status" value="1"/>
</dbReference>
<dbReference type="Gene3D" id="1.20.1250.20">
    <property type="entry name" value="MFS general substrate transporter like domains"/>
    <property type="match status" value="1"/>
</dbReference>
<organism evidence="9 10">
    <name type="scientific">Daejeonella lutea</name>
    <dbReference type="NCBI Taxonomy" id="572036"/>
    <lineage>
        <taxon>Bacteria</taxon>
        <taxon>Pseudomonadati</taxon>
        <taxon>Bacteroidota</taxon>
        <taxon>Sphingobacteriia</taxon>
        <taxon>Sphingobacteriales</taxon>
        <taxon>Sphingobacteriaceae</taxon>
        <taxon>Daejeonella</taxon>
    </lineage>
</organism>
<evidence type="ECO:0000256" key="7">
    <source>
        <dbReference type="SAM" id="Phobius"/>
    </source>
</evidence>
<feature type="transmembrane region" description="Helical" evidence="7">
    <location>
        <begin position="258"/>
        <end position="277"/>
    </location>
</feature>
<dbReference type="PANTHER" id="PTHR23517:SF2">
    <property type="entry name" value="MULTIDRUG RESISTANCE PROTEIN MDTH"/>
    <property type="match status" value="1"/>
</dbReference>
<evidence type="ECO:0000256" key="4">
    <source>
        <dbReference type="ARBA" id="ARBA00022692"/>
    </source>
</evidence>
<dbReference type="PANTHER" id="PTHR23517">
    <property type="entry name" value="RESISTANCE PROTEIN MDTM, PUTATIVE-RELATED-RELATED"/>
    <property type="match status" value="1"/>
</dbReference>
<dbReference type="RefSeq" id="WP_170878382.1">
    <property type="nucleotide sequence ID" value="NZ_FUYR01000001.1"/>
</dbReference>
<dbReference type="SUPFAM" id="SSF103473">
    <property type="entry name" value="MFS general substrate transporter"/>
    <property type="match status" value="1"/>
</dbReference>
<dbReference type="Proteomes" id="UP000189981">
    <property type="component" value="Unassembled WGS sequence"/>
</dbReference>
<keyword evidence="4 7" id="KW-0812">Transmembrane</keyword>
<evidence type="ECO:0000313" key="9">
    <source>
        <dbReference type="EMBL" id="SKB37199.1"/>
    </source>
</evidence>
<evidence type="ECO:0000256" key="2">
    <source>
        <dbReference type="ARBA" id="ARBA00022448"/>
    </source>
</evidence>
<sequence>MIASPIQLYKAAYSGLSKENWYLSIVMFINRSGTMVVPFMTIYCTQKLNFSIVQAGMIMSLFGLGSIVGAFFGGKISDKFGFYYIQLGALLSGGVLFISLAFLETFLTLAVGTFLLSVCNEAFRPANSSAIAHYSSEKVRTRAYSLHRLAINLGWSFGGALGGFIASIDYHLLFYVDGCTNILAGLLLLKLLPAVKKEKLLKDTADSPPLRSAYRDKLYLAFIFLTIPFASSFFQFFILQPVFFKSEWHFTEQFIGGLMALNGIIIVTTEMVLVHNLEGRRNPLYFISVGIFVAALSYVALNILPPSAWAAVISVVLITFGEMLSMPFMNAFWISRSNENNRGEYSALYTIAWSIAQIIGPVYGAFLIQQGGFTLFWWFLTLICILSSLGFIIINYLEPLRKWKKSRYF</sequence>
<feature type="transmembrane region" description="Helical" evidence="7">
    <location>
        <begin position="309"/>
        <end position="334"/>
    </location>
</feature>
<protein>
    <submittedName>
        <fullName evidence="9">Predicted arabinose efflux permease, MFS family</fullName>
    </submittedName>
</protein>
<proteinExistence type="predicted"/>
<comment type="subcellular location">
    <subcellularLocation>
        <location evidence="1">Cell membrane</location>
        <topology evidence="1">Multi-pass membrane protein</topology>
    </subcellularLocation>
</comment>
<gene>
    <name evidence="9" type="ORF">SAMN05661099_0940</name>
</gene>